<dbReference type="SUPFAM" id="SSF48498">
    <property type="entry name" value="Tetracyclin repressor-like, C-terminal domain"/>
    <property type="match status" value="1"/>
</dbReference>
<evidence type="ECO:0000256" key="1">
    <source>
        <dbReference type="ARBA" id="ARBA00023125"/>
    </source>
</evidence>
<feature type="DNA-binding region" description="H-T-H motif" evidence="2">
    <location>
        <begin position="40"/>
        <end position="59"/>
    </location>
</feature>
<feature type="domain" description="HTH tetR-type" evidence="3">
    <location>
        <begin position="17"/>
        <end position="77"/>
    </location>
</feature>
<dbReference type="InterPro" id="IPR001647">
    <property type="entry name" value="HTH_TetR"/>
</dbReference>
<dbReference type="PANTHER" id="PTHR30055">
    <property type="entry name" value="HTH-TYPE TRANSCRIPTIONAL REGULATOR RUTR"/>
    <property type="match status" value="1"/>
</dbReference>
<dbReference type="Gene3D" id="1.10.10.60">
    <property type="entry name" value="Homeodomain-like"/>
    <property type="match status" value="1"/>
</dbReference>
<dbReference type="InterPro" id="IPR036271">
    <property type="entry name" value="Tet_transcr_reg_TetR-rel_C_sf"/>
</dbReference>
<dbReference type="SUPFAM" id="SSF46689">
    <property type="entry name" value="Homeodomain-like"/>
    <property type="match status" value="1"/>
</dbReference>
<name>A0A1L7R8P4_9ACTO</name>
<dbReference type="InterPro" id="IPR041678">
    <property type="entry name" value="TetR_C_16"/>
</dbReference>
<sequence>MISTVVNKRRGRPSGPSNTRERILAAARKRFEQDGYAGTSLRSIAAQADVDHSLITYYFGSKEGLFRAVAELALSPARGFDIVSAKVAPEHLAPALLRSALSAWDRPGYRDGLARLFADALTSEAALRVLREYLHTEMVGRLTEHIGGSDAERRAATAATIFSGLFLTRYLLRLEPVASLSADDVVAQLAPALRSALTPHSPGTTRASRR</sequence>
<dbReference type="InterPro" id="IPR009057">
    <property type="entry name" value="Homeodomain-like_sf"/>
</dbReference>
<dbReference type="InterPro" id="IPR050109">
    <property type="entry name" value="HTH-type_TetR-like_transc_reg"/>
</dbReference>
<evidence type="ECO:0000259" key="3">
    <source>
        <dbReference type="PROSITE" id="PS50977"/>
    </source>
</evidence>
<dbReference type="Pfam" id="PF17920">
    <property type="entry name" value="TetR_C_16"/>
    <property type="match status" value="1"/>
</dbReference>
<gene>
    <name evidence="4" type="ORF">AAM4_0310</name>
</gene>
<dbReference type="GO" id="GO:0000976">
    <property type="term" value="F:transcription cis-regulatory region binding"/>
    <property type="evidence" value="ECO:0007669"/>
    <property type="project" value="TreeGrafter"/>
</dbReference>
<proteinExistence type="predicted"/>
<evidence type="ECO:0000256" key="2">
    <source>
        <dbReference type="PROSITE-ProRule" id="PRU00335"/>
    </source>
</evidence>
<evidence type="ECO:0000313" key="4">
    <source>
        <dbReference type="EMBL" id="CED90205.1"/>
    </source>
</evidence>
<dbReference type="PANTHER" id="PTHR30055:SF235">
    <property type="entry name" value="TRANSCRIPTIONAL REGULATORY PROTEIN"/>
    <property type="match status" value="1"/>
</dbReference>
<dbReference type="Pfam" id="PF00440">
    <property type="entry name" value="TetR_N"/>
    <property type="match status" value="1"/>
</dbReference>
<dbReference type="Gene3D" id="1.10.357.10">
    <property type="entry name" value="Tetracycline Repressor, domain 2"/>
    <property type="match status" value="1"/>
</dbReference>
<accession>A0A1L7R8P4</accession>
<keyword evidence="1 2" id="KW-0238">DNA-binding</keyword>
<dbReference type="PRINTS" id="PR00455">
    <property type="entry name" value="HTHTETR"/>
</dbReference>
<dbReference type="AlphaFoldDB" id="A0A1L7R8P4"/>
<reference evidence="4" key="1">
    <citation type="submission" date="2014-07" db="EMBL/GenBank/DDBJ databases">
        <authorList>
            <person name="Zhang J.E."/>
            <person name="Yang H."/>
            <person name="Guo J."/>
            <person name="Deng Z."/>
            <person name="Luo H."/>
            <person name="Luo M."/>
            <person name="Zhao B."/>
        </authorList>
    </citation>
    <scope>NUCLEOTIDE SEQUENCE</scope>
    <source>
        <strain evidence="4">AM4</strain>
    </source>
</reference>
<protein>
    <submittedName>
        <fullName evidence="4">TetR transcriptional regulator</fullName>
    </submittedName>
</protein>
<dbReference type="GO" id="GO:0003700">
    <property type="term" value="F:DNA-binding transcription factor activity"/>
    <property type="evidence" value="ECO:0007669"/>
    <property type="project" value="TreeGrafter"/>
</dbReference>
<organism evidence="4">
    <name type="scientific">Actinomyces succiniciruminis</name>
    <dbReference type="NCBI Taxonomy" id="1522002"/>
    <lineage>
        <taxon>Bacteria</taxon>
        <taxon>Bacillati</taxon>
        <taxon>Actinomycetota</taxon>
        <taxon>Actinomycetes</taxon>
        <taxon>Actinomycetales</taxon>
        <taxon>Actinomycetaceae</taxon>
        <taxon>Actinomyces</taxon>
    </lineage>
</organism>
<dbReference type="EMBL" id="LK995470">
    <property type="protein sequence ID" value="CED90205.1"/>
    <property type="molecule type" value="Genomic_DNA"/>
</dbReference>
<dbReference type="PROSITE" id="PS50977">
    <property type="entry name" value="HTH_TETR_2"/>
    <property type="match status" value="1"/>
</dbReference>